<dbReference type="SUPFAM" id="SSF52518">
    <property type="entry name" value="Thiamin diphosphate-binding fold (THDP-binding)"/>
    <property type="match status" value="2"/>
</dbReference>
<evidence type="ECO:0000256" key="8">
    <source>
        <dbReference type="ARBA" id="ARBA00023052"/>
    </source>
</evidence>
<dbReference type="OrthoDB" id="9803371at2"/>
<dbReference type="AlphaFoldDB" id="A0A4V5KJN8"/>
<dbReference type="NCBIfam" id="TIGR00204">
    <property type="entry name" value="dxs"/>
    <property type="match status" value="1"/>
</dbReference>
<dbReference type="Proteomes" id="UP000309454">
    <property type="component" value="Unassembled WGS sequence"/>
</dbReference>
<feature type="binding site" evidence="10">
    <location>
        <position position="288"/>
    </location>
    <ligand>
        <name>thiamine diphosphate</name>
        <dbReference type="ChEBI" id="CHEBI:58937"/>
    </ligand>
</feature>
<feature type="binding site" evidence="10">
    <location>
        <position position="176"/>
    </location>
    <ligand>
        <name>Mg(2+)</name>
        <dbReference type="ChEBI" id="CHEBI:18420"/>
    </ligand>
</feature>
<keyword evidence="6 10" id="KW-0460">Magnesium</keyword>
<keyword evidence="4 10" id="KW-0808">Transferase</keyword>
<dbReference type="UniPathway" id="UPA00064">
    <property type="reaction ID" value="UER00091"/>
</dbReference>
<evidence type="ECO:0000259" key="11">
    <source>
        <dbReference type="SMART" id="SM00861"/>
    </source>
</evidence>
<evidence type="ECO:0000256" key="3">
    <source>
        <dbReference type="ARBA" id="ARBA00011738"/>
    </source>
</evidence>
<comment type="similarity">
    <text evidence="2 10">Belongs to the transketolase family. DXPS subfamily.</text>
</comment>
<sequence length="625" mass="66358">MEPRILDAISAPEDLKVLTYPELSILAQEIREEIVSTCAENGGHIASSLGAVEIVLAAHRVLNCPHDKLVFDVGHQAYAHKLVTGRRSQFPTLRTYGGLSGFTKPEESPYDAHPSGHASDSLSVAAGYAKAAQLNGSNEKVVAVIGDASLSGGMAFEALNYIGQAQLPMVIILNDNMMSISRNVGALMKHLGNMRADNRYRKLRDAAQEELEASGVLGKILLDLGKRAKESAKQFFLASSMIFESLGITCTAPIDGHNIRELEDTLRLVLQTEGPVLVHVVTKKGAGYAPAEQDPERFHGVGPFEVATGAAKPKKPAPPAFTTVFGQALLEEGRADDAVVAITAAMEGGTGLKPFAEQFPERFIDVGIAEENAVGLASGLAFAGKKPVVAIYSTFLQRSFDQIVVDCALSQANVVLAIDRAGLVGEDGATHHGAFDLVYMRTVPHMRVLAPADEADLVNALHTALALPGPVSLRYPRGNGMGVSVPEVPQMLEVGKSRLMREGSDACVLAFGPVAYRAMEAAEMLAEEGIDVRVVDMLWAKPLDKEAVLAAAETGCVITAEEGAMVGGCGEGVIEVLAQHRAQCSVTTLALPDRFVRHGSVPQLLHEVGLDAEGIAESVRNAFLQ</sequence>
<dbReference type="Pfam" id="PF02780">
    <property type="entry name" value="Transketolase_C"/>
    <property type="match status" value="1"/>
</dbReference>
<keyword evidence="13" id="KW-1185">Reference proteome</keyword>
<proteinExistence type="inferred from homology"/>
<dbReference type="RefSeq" id="WP_136846160.1">
    <property type="nucleotide sequence ID" value="NZ_SSTM01000007.1"/>
</dbReference>
<keyword evidence="9 10" id="KW-0414">Isoprene biosynthesis</keyword>
<feature type="binding site" evidence="10">
    <location>
        <position position="176"/>
    </location>
    <ligand>
        <name>thiamine diphosphate</name>
        <dbReference type="ChEBI" id="CHEBI:58937"/>
    </ligand>
</feature>
<feature type="binding site" evidence="10">
    <location>
        <begin position="148"/>
        <end position="149"/>
    </location>
    <ligand>
        <name>thiamine diphosphate</name>
        <dbReference type="ChEBI" id="CHEBI:58937"/>
    </ligand>
</feature>
<feature type="binding site" evidence="10">
    <location>
        <position position="370"/>
    </location>
    <ligand>
        <name>thiamine diphosphate</name>
        <dbReference type="ChEBI" id="CHEBI:58937"/>
    </ligand>
</feature>
<dbReference type="PANTHER" id="PTHR43322">
    <property type="entry name" value="1-D-DEOXYXYLULOSE 5-PHOSPHATE SYNTHASE-RELATED"/>
    <property type="match status" value="1"/>
</dbReference>
<evidence type="ECO:0000313" key="13">
    <source>
        <dbReference type="Proteomes" id="UP000309454"/>
    </source>
</evidence>
<feature type="binding site" evidence="10">
    <location>
        <begin position="116"/>
        <end position="118"/>
    </location>
    <ligand>
        <name>thiamine diphosphate</name>
        <dbReference type="ChEBI" id="CHEBI:58937"/>
    </ligand>
</feature>
<feature type="binding site" evidence="10">
    <location>
        <position position="75"/>
    </location>
    <ligand>
        <name>thiamine diphosphate</name>
        <dbReference type="ChEBI" id="CHEBI:58937"/>
    </ligand>
</feature>
<dbReference type="GO" id="GO:0016114">
    <property type="term" value="P:terpenoid biosynthetic process"/>
    <property type="evidence" value="ECO:0007669"/>
    <property type="project" value="UniProtKB-UniRule"/>
</dbReference>
<dbReference type="Pfam" id="PF13292">
    <property type="entry name" value="DXP_synthase_N"/>
    <property type="match status" value="1"/>
</dbReference>
<evidence type="ECO:0000256" key="5">
    <source>
        <dbReference type="ARBA" id="ARBA00022723"/>
    </source>
</evidence>
<dbReference type="InterPro" id="IPR049557">
    <property type="entry name" value="Transketolase_CS"/>
</dbReference>
<dbReference type="GO" id="GO:0009228">
    <property type="term" value="P:thiamine biosynthetic process"/>
    <property type="evidence" value="ECO:0007669"/>
    <property type="project" value="UniProtKB-UniRule"/>
</dbReference>
<dbReference type="InterPro" id="IPR005477">
    <property type="entry name" value="Dxylulose-5-P_synthase"/>
</dbReference>
<dbReference type="PROSITE" id="PS00801">
    <property type="entry name" value="TRANSKETOLASE_1"/>
    <property type="match status" value="1"/>
</dbReference>
<dbReference type="CDD" id="cd07033">
    <property type="entry name" value="TPP_PYR_DXS_TK_like"/>
    <property type="match status" value="1"/>
</dbReference>
<protein>
    <recommendedName>
        <fullName evidence="10">1-deoxy-D-xylulose-5-phosphate synthase</fullName>
        <ecNumber evidence="10">2.2.1.7</ecNumber>
    </recommendedName>
    <alternativeName>
        <fullName evidence="10">1-deoxyxylulose-5-phosphate synthase</fullName>
        <shortName evidence="10">DXP synthase</shortName>
        <shortName evidence="10">DXPS</shortName>
    </alternativeName>
</protein>
<dbReference type="Gene3D" id="3.40.50.920">
    <property type="match status" value="1"/>
</dbReference>
<comment type="pathway">
    <text evidence="1 10">Metabolic intermediate biosynthesis; 1-deoxy-D-xylulose 5-phosphate biosynthesis; 1-deoxy-D-xylulose 5-phosphate from D-glyceraldehyde 3-phosphate and pyruvate: step 1/1.</text>
</comment>
<comment type="subunit">
    <text evidence="3 10">Homodimer.</text>
</comment>
<dbReference type="GO" id="GO:0008661">
    <property type="term" value="F:1-deoxy-D-xylulose-5-phosphate synthase activity"/>
    <property type="evidence" value="ECO:0007669"/>
    <property type="project" value="UniProtKB-UniRule"/>
</dbReference>
<evidence type="ECO:0000313" key="12">
    <source>
        <dbReference type="EMBL" id="TJW09718.1"/>
    </source>
</evidence>
<evidence type="ECO:0000256" key="1">
    <source>
        <dbReference type="ARBA" id="ARBA00004980"/>
    </source>
</evidence>
<dbReference type="InterPro" id="IPR009014">
    <property type="entry name" value="Transketo_C/PFOR_II"/>
</dbReference>
<keyword evidence="7 10" id="KW-0784">Thiamine biosynthesis</keyword>
<dbReference type="EC" id="2.2.1.7" evidence="10"/>
<dbReference type="FunFam" id="3.40.50.920:FF:000002">
    <property type="entry name" value="1-deoxy-D-xylulose-5-phosphate synthase"/>
    <property type="match status" value="1"/>
</dbReference>
<keyword evidence="5 10" id="KW-0479">Metal-binding</keyword>
<organism evidence="12 13">
    <name type="scientific">Parvibacter caecicola</name>
    <dbReference type="NCBI Taxonomy" id="747645"/>
    <lineage>
        <taxon>Bacteria</taxon>
        <taxon>Bacillati</taxon>
        <taxon>Actinomycetota</taxon>
        <taxon>Coriobacteriia</taxon>
        <taxon>Coriobacteriales</taxon>
        <taxon>Coriobacteriaceae</taxon>
        <taxon>Parvibacter</taxon>
    </lineage>
</organism>
<feature type="binding site" evidence="10">
    <location>
        <position position="147"/>
    </location>
    <ligand>
        <name>Mg(2+)</name>
        <dbReference type="ChEBI" id="CHEBI:18420"/>
    </ligand>
</feature>
<dbReference type="InterPro" id="IPR005475">
    <property type="entry name" value="Transketolase-like_Pyr-bd"/>
</dbReference>
<dbReference type="EMBL" id="SSTM01000007">
    <property type="protein sequence ID" value="TJW09718.1"/>
    <property type="molecule type" value="Genomic_DNA"/>
</dbReference>
<evidence type="ECO:0000256" key="10">
    <source>
        <dbReference type="HAMAP-Rule" id="MF_00315"/>
    </source>
</evidence>
<dbReference type="PANTHER" id="PTHR43322:SF5">
    <property type="entry name" value="1-DEOXY-D-XYLULOSE-5-PHOSPHATE SYNTHASE, CHLOROPLASTIC"/>
    <property type="match status" value="1"/>
</dbReference>
<comment type="function">
    <text evidence="10">Catalyzes the acyloin condensation reaction between C atoms 2 and 3 of pyruvate and glyceraldehyde 3-phosphate to yield 1-deoxy-D-xylulose-5-phosphate (DXP).</text>
</comment>
<comment type="caution">
    <text evidence="12">The sequence shown here is derived from an EMBL/GenBank/DDBJ whole genome shotgun (WGS) entry which is preliminary data.</text>
</comment>
<comment type="catalytic activity">
    <reaction evidence="10">
        <text>D-glyceraldehyde 3-phosphate + pyruvate + H(+) = 1-deoxy-D-xylulose 5-phosphate + CO2</text>
        <dbReference type="Rhea" id="RHEA:12605"/>
        <dbReference type="ChEBI" id="CHEBI:15361"/>
        <dbReference type="ChEBI" id="CHEBI:15378"/>
        <dbReference type="ChEBI" id="CHEBI:16526"/>
        <dbReference type="ChEBI" id="CHEBI:57792"/>
        <dbReference type="ChEBI" id="CHEBI:59776"/>
        <dbReference type="EC" id="2.2.1.7"/>
    </reaction>
</comment>
<dbReference type="GO" id="GO:0005829">
    <property type="term" value="C:cytosol"/>
    <property type="evidence" value="ECO:0007669"/>
    <property type="project" value="TreeGrafter"/>
</dbReference>
<dbReference type="GO" id="GO:0019288">
    <property type="term" value="P:isopentenyl diphosphate biosynthetic process, methylerythritol 4-phosphate pathway"/>
    <property type="evidence" value="ECO:0007669"/>
    <property type="project" value="TreeGrafter"/>
</dbReference>
<reference evidence="12 13" key="1">
    <citation type="submission" date="2019-04" db="EMBL/GenBank/DDBJ databases">
        <title>Microbes associate with the intestines of laboratory mice.</title>
        <authorList>
            <person name="Navarre W."/>
            <person name="Wong E."/>
            <person name="Huang K.C."/>
            <person name="Tropini C."/>
            <person name="Ng K."/>
            <person name="Yu B."/>
        </authorList>
    </citation>
    <scope>NUCLEOTIDE SEQUENCE [LARGE SCALE GENOMIC DNA]</scope>
    <source>
        <strain evidence="12 13">NM48_B13</strain>
    </source>
</reference>
<dbReference type="SUPFAM" id="SSF52922">
    <property type="entry name" value="TK C-terminal domain-like"/>
    <property type="match status" value="1"/>
</dbReference>
<dbReference type="GO" id="GO:0030976">
    <property type="term" value="F:thiamine pyrophosphate binding"/>
    <property type="evidence" value="ECO:0007669"/>
    <property type="project" value="UniProtKB-UniRule"/>
</dbReference>
<evidence type="ECO:0000256" key="6">
    <source>
        <dbReference type="ARBA" id="ARBA00022842"/>
    </source>
</evidence>
<dbReference type="Pfam" id="PF02779">
    <property type="entry name" value="Transket_pyr"/>
    <property type="match status" value="1"/>
</dbReference>
<name>A0A4V5KJN8_9ACTN</name>
<dbReference type="SMART" id="SM00861">
    <property type="entry name" value="Transket_pyr"/>
    <property type="match status" value="1"/>
</dbReference>
<evidence type="ECO:0000256" key="9">
    <source>
        <dbReference type="ARBA" id="ARBA00023229"/>
    </source>
</evidence>
<dbReference type="InterPro" id="IPR029061">
    <property type="entry name" value="THDP-binding"/>
</dbReference>
<dbReference type="Gene3D" id="3.40.50.970">
    <property type="match status" value="2"/>
</dbReference>
<feature type="domain" description="Transketolase-like pyrimidine-binding" evidence="11">
    <location>
        <begin position="319"/>
        <end position="483"/>
    </location>
</feature>
<evidence type="ECO:0000256" key="4">
    <source>
        <dbReference type="ARBA" id="ARBA00022679"/>
    </source>
</evidence>
<gene>
    <name evidence="10 12" type="primary">dxs</name>
    <name evidence="12" type="ORF">E5982_08695</name>
</gene>
<dbReference type="NCBIfam" id="NF003933">
    <property type="entry name" value="PRK05444.2-2"/>
    <property type="match status" value="1"/>
</dbReference>
<dbReference type="FunFam" id="3.40.50.970:FF:000129">
    <property type="entry name" value="Transketolase"/>
    <property type="match status" value="1"/>
</dbReference>
<comment type="cofactor">
    <cofactor evidence="10">
        <name>Mg(2+)</name>
        <dbReference type="ChEBI" id="CHEBI:18420"/>
    </cofactor>
    <text evidence="10">Binds 1 Mg(2+) ion per subunit.</text>
</comment>
<dbReference type="CDD" id="cd02007">
    <property type="entry name" value="TPP_DXS"/>
    <property type="match status" value="1"/>
</dbReference>
<accession>A0A4V5KJN8</accession>
<dbReference type="GO" id="GO:0000287">
    <property type="term" value="F:magnesium ion binding"/>
    <property type="evidence" value="ECO:0007669"/>
    <property type="project" value="UniProtKB-UniRule"/>
</dbReference>
<keyword evidence="8 10" id="KW-0786">Thiamine pyrophosphate</keyword>
<evidence type="ECO:0000256" key="7">
    <source>
        <dbReference type="ARBA" id="ARBA00022977"/>
    </source>
</evidence>
<comment type="cofactor">
    <cofactor evidence="10">
        <name>thiamine diphosphate</name>
        <dbReference type="ChEBI" id="CHEBI:58937"/>
    </cofactor>
    <text evidence="10">Binds 1 thiamine pyrophosphate per subunit.</text>
</comment>
<evidence type="ECO:0000256" key="2">
    <source>
        <dbReference type="ARBA" id="ARBA00011081"/>
    </source>
</evidence>
<dbReference type="InterPro" id="IPR033248">
    <property type="entry name" value="Transketolase_C"/>
</dbReference>
<dbReference type="HAMAP" id="MF_00315">
    <property type="entry name" value="DXP_synth"/>
    <property type="match status" value="1"/>
</dbReference>